<keyword evidence="6" id="KW-0915">Sodium</keyword>
<evidence type="ECO:0000313" key="8">
    <source>
        <dbReference type="EMBL" id="TDQ81521.1"/>
    </source>
</evidence>
<proteinExistence type="inferred from homology"/>
<organism evidence="8 9">
    <name type="scientific">Dongia mobilis</name>
    <dbReference type="NCBI Taxonomy" id="578943"/>
    <lineage>
        <taxon>Bacteria</taxon>
        <taxon>Pseudomonadati</taxon>
        <taxon>Pseudomonadota</taxon>
        <taxon>Alphaproteobacteria</taxon>
        <taxon>Rhodospirillales</taxon>
        <taxon>Dongiaceae</taxon>
        <taxon>Dongia</taxon>
    </lineage>
</organism>
<comment type="similarity">
    <text evidence="6">Belongs to the NhaA Na(+)/H(+) (TC 2.A.33) antiporter family.</text>
</comment>
<name>A0A4V3DEP6_9PROT</name>
<dbReference type="InterPro" id="IPR004670">
    <property type="entry name" value="NhaA"/>
</dbReference>
<evidence type="ECO:0000256" key="2">
    <source>
        <dbReference type="ARBA" id="ARBA00022475"/>
    </source>
</evidence>
<evidence type="ECO:0000256" key="6">
    <source>
        <dbReference type="HAMAP-Rule" id="MF_01844"/>
    </source>
</evidence>
<comment type="caution">
    <text evidence="8">The sequence shown here is derived from an EMBL/GenBank/DDBJ whole genome shotgun (WGS) entry which is preliminary data.</text>
</comment>
<feature type="compositionally biased region" description="Basic and acidic residues" evidence="7">
    <location>
        <begin position="401"/>
        <end position="411"/>
    </location>
</feature>
<dbReference type="HAMAP" id="MF_01844">
    <property type="entry name" value="NhaA"/>
    <property type="match status" value="1"/>
</dbReference>
<dbReference type="GO" id="GO:0005886">
    <property type="term" value="C:plasma membrane"/>
    <property type="evidence" value="ECO:0007669"/>
    <property type="project" value="UniProtKB-SubCell"/>
</dbReference>
<keyword evidence="6" id="KW-0050">Antiport</keyword>
<feature type="transmembrane region" description="Helical" evidence="6">
    <location>
        <begin position="12"/>
        <end position="30"/>
    </location>
</feature>
<dbReference type="Pfam" id="PF06965">
    <property type="entry name" value="Na_H_antiport_1"/>
    <property type="match status" value="1"/>
</dbReference>
<comment type="function">
    <text evidence="6">Na(+)/H(+) antiporter that extrudes sodium in exchange for external protons.</text>
</comment>
<feature type="transmembrane region" description="Helical" evidence="6">
    <location>
        <begin position="154"/>
        <end position="176"/>
    </location>
</feature>
<keyword evidence="2 6" id="KW-1003">Cell membrane</keyword>
<dbReference type="EMBL" id="SNYW01000009">
    <property type="protein sequence ID" value="TDQ81521.1"/>
    <property type="molecule type" value="Genomic_DNA"/>
</dbReference>
<reference evidence="8 9" key="1">
    <citation type="submission" date="2019-03" db="EMBL/GenBank/DDBJ databases">
        <title>Genomic Encyclopedia of Type Strains, Phase III (KMG-III): the genomes of soil and plant-associated and newly described type strains.</title>
        <authorList>
            <person name="Whitman W."/>
        </authorList>
    </citation>
    <scope>NUCLEOTIDE SEQUENCE [LARGE SCALE GENOMIC DNA]</scope>
    <source>
        <strain evidence="8 9">CGMCC 1.7660</strain>
    </source>
</reference>
<comment type="subcellular location">
    <subcellularLocation>
        <location evidence="1">Cell inner membrane</location>
        <topology evidence="1">Multi-pass membrane protein</topology>
    </subcellularLocation>
    <subcellularLocation>
        <location evidence="6">Cell membrane</location>
        <topology evidence="6">Multi-pass membrane protein</topology>
    </subcellularLocation>
</comment>
<feature type="region of interest" description="Disordered" evidence="7">
    <location>
        <begin position="382"/>
        <end position="411"/>
    </location>
</feature>
<keyword evidence="9" id="KW-1185">Reference proteome</keyword>
<dbReference type="RefSeq" id="WP_133614072.1">
    <property type="nucleotide sequence ID" value="NZ_SNYW01000009.1"/>
</dbReference>
<protein>
    <recommendedName>
        <fullName evidence="6">Na(+)/H(+) antiporter NhaA</fullName>
    </recommendedName>
    <alternativeName>
        <fullName evidence="6">Sodium/proton antiporter NhaA</fullName>
    </alternativeName>
</protein>
<dbReference type="PANTHER" id="PTHR30341">
    <property type="entry name" value="SODIUM ION/PROTON ANTIPORTER NHAA-RELATED"/>
    <property type="match status" value="1"/>
</dbReference>
<keyword evidence="6" id="KW-0813">Transport</keyword>
<evidence type="ECO:0000313" key="9">
    <source>
        <dbReference type="Proteomes" id="UP000295783"/>
    </source>
</evidence>
<evidence type="ECO:0000256" key="4">
    <source>
        <dbReference type="ARBA" id="ARBA00022989"/>
    </source>
</evidence>
<dbReference type="GO" id="GO:0006885">
    <property type="term" value="P:regulation of pH"/>
    <property type="evidence" value="ECO:0007669"/>
    <property type="project" value="UniProtKB-UniRule"/>
</dbReference>
<dbReference type="InterPro" id="IPR023171">
    <property type="entry name" value="Na/H_antiporter_dom_sf"/>
</dbReference>
<feature type="transmembrane region" description="Helical" evidence="6">
    <location>
        <begin position="286"/>
        <end position="313"/>
    </location>
</feature>
<keyword evidence="6" id="KW-0739">Sodium transport</keyword>
<dbReference type="NCBIfam" id="TIGR00773">
    <property type="entry name" value="NhaA"/>
    <property type="match status" value="1"/>
</dbReference>
<sequence>MTLSLLKSLPKDAIPGVVLVGCAIVALVIANSPLGPSYEYLLKTKGVVAFGAGSIEMPLAYWIKNALMAIFFFFAGMELKRELLEGQLADLRAAALPIAGALGGMAVPAAIYLGIAGTGEFVAGWAIPSATDIAFALGVLSLLGSRVPAPLKAFLLAVAVVDDLGAILIVAFVYTSGLQVEWLGWAAGWLALLVVLNRFKVRSLGAYALLAVPLWVSMQNSGVNPTIAGVLAAAVIPLRDKEGGSPLHDAEHLLRPWVLYGVMPVFAVSAAGVSFAAGIVDVLVHPVALGAGLGLALGKPVGITLATMLAAMLLRTRPPGNVMQLVGLGLIAGIGFTMSLFIGALAFSDPALAAPVRVGVYGGSIAAAVLGLIILSMSLKRPGRAGKGRDETHPFIGPEPEYEKAKAPKFK</sequence>
<dbReference type="PANTHER" id="PTHR30341:SF0">
    <property type="entry name" value="NA(+)_H(+) ANTIPORTER NHAA"/>
    <property type="match status" value="1"/>
</dbReference>
<feature type="transmembrane region" description="Helical" evidence="6">
    <location>
        <begin position="59"/>
        <end position="79"/>
    </location>
</feature>
<comment type="catalytic activity">
    <reaction evidence="6">
        <text>Na(+)(in) + 2 H(+)(out) = Na(+)(out) + 2 H(+)(in)</text>
        <dbReference type="Rhea" id="RHEA:29251"/>
        <dbReference type="ChEBI" id="CHEBI:15378"/>
        <dbReference type="ChEBI" id="CHEBI:29101"/>
    </reaction>
</comment>
<evidence type="ECO:0000256" key="7">
    <source>
        <dbReference type="SAM" id="MobiDB-lite"/>
    </source>
</evidence>
<dbReference type="Gene3D" id="1.20.1530.10">
    <property type="entry name" value="Na+/H+ antiporter like domain"/>
    <property type="match status" value="1"/>
</dbReference>
<feature type="transmembrane region" description="Helical" evidence="6">
    <location>
        <begin position="182"/>
        <end position="199"/>
    </location>
</feature>
<dbReference type="OrthoDB" id="9808135at2"/>
<keyword evidence="6" id="KW-0406">Ion transport</keyword>
<evidence type="ECO:0000256" key="5">
    <source>
        <dbReference type="ARBA" id="ARBA00023136"/>
    </source>
</evidence>
<feature type="transmembrane region" description="Helical" evidence="6">
    <location>
        <begin position="121"/>
        <end position="142"/>
    </location>
</feature>
<feature type="transmembrane region" description="Helical" evidence="6">
    <location>
        <begin position="359"/>
        <end position="379"/>
    </location>
</feature>
<gene>
    <name evidence="6" type="primary">nhaA</name>
    <name evidence="8" type="ORF">A8950_2590</name>
</gene>
<keyword evidence="4 6" id="KW-1133">Transmembrane helix</keyword>
<accession>A0A4V3DEP6</accession>
<dbReference type="AlphaFoldDB" id="A0A4V3DEP6"/>
<feature type="transmembrane region" description="Helical" evidence="6">
    <location>
        <begin position="91"/>
        <end position="115"/>
    </location>
</feature>
<dbReference type="Proteomes" id="UP000295783">
    <property type="component" value="Unassembled WGS sequence"/>
</dbReference>
<feature type="transmembrane region" description="Helical" evidence="6">
    <location>
        <begin position="257"/>
        <end position="280"/>
    </location>
</feature>
<keyword evidence="5 6" id="KW-0472">Membrane</keyword>
<evidence type="ECO:0000256" key="3">
    <source>
        <dbReference type="ARBA" id="ARBA00022692"/>
    </source>
</evidence>
<evidence type="ECO:0000256" key="1">
    <source>
        <dbReference type="ARBA" id="ARBA00004429"/>
    </source>
</evidence>
<feature type="transmembrane region" description="Helical" evidence="6">
    <location>
        <begin position="325"/>
        <end position="347"/>
    </location>
</feature>
<keyword evidence="3 6" id="KW-0812">Transmembrane</keyword>
<dbReference type="GO" id="GO:0015385">
    <property type="term" value="F:sodium:proton antiporter activity"/>
    <property type="evidence" value="ECO:0007669"/>
    <property type="project" value="UniProtKB-UniRule"/>
</dbReference>